<dbReference type="InterPro" id="IPR019888">
    <property type="entry name" value="Tscrpt_reg_AsnC-like"/>
</dbReference>
<dbReference type="PANTHER" id="PTHR30154">
    <property type="entry name" value="LEUCINE-RESPONSIVE REGULATORY PROTEIN"/>
    <property type="match status" value="1"/>
</dbReference>
<dbReference type="GO" id="GO:0005829">
    <property type="term" value="C:cytosol"/>
    <property type="evidence" value="ECO:0007669"/>
    <property type="project" value="TreeGrafter"/>
</dbReference>
<dbReference type="Gene3D" id="1.10.10.10">
    <property type="entry name" value="Winged helix-like DNA-binding domain superfamily/Winged helix DNA-binding domain"/>
    <property type="match status" value="1"/>
</dbReference>
<dbReference type="EMBL" id="CP165628">
    <property type="protein sequence ID" value="XDU73325.1"/>
    <property type="molecule type" value="Genomic_DNA"/>
</dbReference>
<evidence type="ECO:0000256" key="1">
    <source>
        <dbReference type="ARBA" id="ARBA00023015"/>
    </source>
</evidence>
<evidence type="ECO:0000259" key="4">
    <source>
        <dbReference type="PROSITE" id="PS50956"/>
    </source>
</evidence>
<dbReference type="InterPro" id="IPR036390">
    <property type="entry name" value="WH_DNA-bd_sf"/>
</dbReference>
<dbReference type="SUPFAM" id="SSF54909">
    <property type="entry name" value="Dimeric alpha+beta barrel"/>
    <property type="match status" value="1"/>
</dbReference>
<dbReference type="InterPro" id="IPR036388">
    <property type="entry name" value="WH-like_DNA-bd_sf"/>
</dbReference>
<keyword evidence="1" id="KW-0805">Transcription regulation</keyword>
<protein>
    <submittedName>
        <fullName evidence="5">Lrp/AsnC family transcriptional regulator</fullName>
    </submittedName>
</protein>
<dbReference type="InterPro" id="IPR019887">
    <property type="entry name" value="Tscrpt_reg_AsnC/Lrp_C"/>
</dbReference>
<dbReference type="Pfam" id="PF01037">
    <property type="entry name" value="AsnC_trans_reg"/>
    <property type="match status" value="1"/>
</dbReference>
<organism evidence="5">
    <name type="scientific">Rouxiella sp. WC2420</name>
    <dbReference type="NCBI Taxonomy" id="3234145"/>
    <lineage>
        <taxon>Bacteria</taxon>
        <taxon>Pseudomonadati</taxon>
        <taxon>Pseudomonadota</taxon>
        <taxon>Gammaproteobacteria</taxon>
        <taxon>Enterobacterales</taxon>
        <taxon>Yersiniaceae</taxon>
        <taxon>Rouxiella</taxon>
    </lineage>
</organism>
<dbReference type="PRINTS" id="PR00033">
    <property type="entry name" value="HTHASNC"/>
</dbReference>
<dbReference type="SMART" id="SM00344">
    <property type="entry name" value="HTH_ASNC"/>
    <property type="match status" value="1"/>
</dbReference>
<evidence type="ECO:0000256" key="3">
    <source>
        <dbReference type="ARBA" id="ARBA00023163"/>
    </source>
</evidence>
<sequence length="157" mass="17577">MPTRLFSLSDIKLMKQLQISGRITNQELAEKVGMATSPCWRRVKQLEESGVIAGYQAVLDRRKLGLGILAFIRVKIDSHSEEEAQHFERQVEALEPVIACYAVAGDADFLLQVVARDLDSFSTFAMSTLRRLPGIKEMQTTLVLREVKPLTALPVGY</sequence>
<gene>
    <name evidence="5" type="ORF">AB3G37_04220</name>
</gene>
<feature type="domain" description="HTH asnC-type" evidence="4">
    <location>
        <begin position="10"/>
        <end position="67"/>
    </location>
</feature>
<keyword evidence="2" id="KW-0238">DNA-binding</keyword>
<accession>A0AB39VS52</accession>
<dbReference type="GO" id="GO:0043200">
    <property type="term" value="P:response to amino acid"/>
    <property type="evidence" value="ECO:0007669"/>
    <property type="project" value="TreeGrafter"/>
</dbReference>
<dbReference type="Gene3D" id="3.30.70.920">
    <property type="match status" value="1"/>
</dbReference>
<dbReference type="SUPFAM" id="SSF46785">
    <property type="entry name" value="Winged helix' DNA-binding domain"/>
    <property type="match status" value="1"/>
</dbReference>
<evidence type="ECO:0000256" key="2">
    <source>
        <dbReference type="ARBA" id="ARBA00023125"/>
    </source>
</evidence>
<dbReference type="AlphaFoldDB" id="A0AB39VS52"/>
<reference evidence="5" key="1">
    <citation type="submission" date="2024-07" db="EMBL/GenBank/DDBJ databases">
        <authorList>
            <person name="Biller S.J."/>
        </authorList>
    </citation>
    <scope>NUCLEOTIDE SEQUENCE</scope>
    <source>
        <strain evidence="5">WC2420</strain>
    </source>
</reference>
<proteinExistence type="predicted"/>
<keyword evidence="3" id="KW-0804">Transcription</keyword>
<dbReference type="InterPro" id="IPR011008">
    <property type="entry name" value="Dimeric_a/b-barrel"/>
</dbReference>
<dbReference type="Pfam" id="PF13412">
    <property type="entry name" value="HTH_24"/>
    <property type="match status" value="1"/>
</dbReference>
<dbReference type="RefSeq" id="WP_369789803.1">
    <property type="nucleotide sequence ID" value="NZ_CP165628.1"/>
</dbReference>
<evidence type="ECO:0000313" key="5">
    <source>
        <dbReference type="EMBL" id="XDU73325.1"/>
    </source>
</evidence>
<dbReference type="PANTHER" id="PTHR30154:SF34">
    <property type="entry name" value="TRANSCRIPTIONAL REGULATOR AZLB"/>
    <property type="match status" value="1"/>
</dbReference>
<name>A0AB39VS52_9GAMM</name>
<dbReference type="GO" id="GO:0043565">
    <property type="term" value="F:sequence-specific DNA binding"/>
    <property type="evidence" value="ECO:0007669"/>
    <property type="project" value="InterPro"/>
</dbReference>
<dbReference type="PROSITE" id="PS50956">
    <property type="entry name" value="HTH_ASNC_2"/>
    <property type="match status" value="1"/>
</dbReference>
<dbReference type="InterPro" id="IPR000485">
    <property type="entry name" value="AsnC-type_HTH_dom"/>
</dbReference>